<name>A0A7K1UYS8_9NOCA</name>
<dbReference type="AlphaFoldDB" id="A0A7K1UYS8"/>
<comment type="caution">
    <text evidence="3">The sequence shown here is derived from an EMBL/GenBank/DDBJ whole genome shotgun (WGS) entry which is preliminary data.</text>
</comment>
<evidence type="ECO:0000256" key="1">
    <source>
        <dbReference type="SAM" id="MobiDB-lite"/>
    </source>
</evidence>
<keyword evidence="2" id="KW-1133">Transmembrane helix</keyword>
<evidence type="ECO:0000313" key="4">
    <source>
        <dbReference type="Proteomes" id="UP000466794"/>
    </source>
</evidence>
<accession>A0A7K1UYS8</accession>
<protein>
    <submittedName>
        <fullName evidence="3">Uncharacterized protein</fullName>
    </submittedName>
</protein>
<feature type="transmembrane region" description="Helical" evidence="2">
    <location>
        <begin position="36"/>
        <end position="56"/>
    </location>
</feature>
<proteinExistence type="predicted"/>
<feature type="compositionally biased region" description="Pro residues" evidence="1">
    <location>
        <begin position="106"/>
        <end position="115"/>
    </location>
</feature>
<organism evidence="3 4">
    <name type="scientific">Nocardia terrae</name>
    <dbReference type="NCBI Taxonomy" id="2675851"/>
    <lineage>
        <taxon>Bacteria</taxon>
        <taxon>Bacillati</taxon>
        <taxon>Actinomycetota</taxon>
        <taxon>Actinomycetes</taxon>
        <taxon>Mycobacteriales</taxon>
        <taxon>Nocardiaceae</taxon>
        <taxon>Nocardia</taxon>
    </lineage>
</organism>
<feature type="transmembrane region" description="Helical" evidence="2">
    <location>
        <begin position="12"/>
        <end position="30"/>
    </location>
</feature>
<dbReference type="Proteomes" id="UP000466794">
    <property type="component" value="Unassembled WGS sequence"/>
</dbReference>
<keyword evidence="2" id="KW-0472">Membrane</keyword>
<sequence length="164" mass="17721">MPQNQGRGKARTVLAVVGAIVVVIAIRVGIRFIGNAFGIIGLLAVIPVSVGLWFVITKMQDKEPPLINNVQPYAQAPSPYDQQNTPVQGYPAPMGTFPQPNYQAPQPQPGYPAPNQPAYGAQPSNPYAPQGYPPQQGGYPQQGYPQQGGYQQPAPPNYPQPYQR</sequence>
<evidence type="ECO:0000256" key="2">
    <source>
        <dbReference type="SAM" id="Phobius"/>
    </source>
</evidence>
<keyword evidence="2" id="KW-0812">Transmembrane</keyword>
<dbReference type="EMBL" id="WRPP01000003">
    <property type="protein sequence ID" value="MVU79462.1"/>
    <property type="molecule type" value="Genomic_DNA"/>
</dbReference>
<feature type="compositionally biased region" description="Pro residues" evidence="1">
    <location>
        <begin position="153"/>
        <end position="164"/>
    </location>
</feature>
<reference evidence="3 4" key="1">
    <citation type="submission" date="2019-12" db="EMBL/GenBank/DDBJ databases">
        <title>Nocardia sp. nov. ET3-3 isolated from soil.</title>
        <authorList>
            <person name="Kanchanasin P."/>
            <person name="Tanasupawat S."/>
            <person name="Yuki M."/>
            <person name="Kudo T."/>
        </authorList>
    </citation>
    <scope>NUCLEOTIDE SEQUENCE [LARGE SCALE GENOMIC DNA]</scope>
    <source>
        <strain evidence="3 4">ET3-3</strain>
    </source>
</reference>
<feature type="compositionally biased region" description="Low complexity" evidence="1">
    <location>
        <begin position="116"/>
        <end position="152"/>
    </location>
</feature>
<dbReference type="RefSeq" id="WP_157388994.1">
    <property type="nucleotide sequence ID" value="NZ_WRPP01000003.1"/>
</dbReference>
<gene>
    <name evidence="3" type="ORF">GPX89_19710</name>
</gene>
<keyword evidence="4" id="KW-1185">Reference proteome</keyword>
<feature type="region of interest" description="Disordered" evidence="1">
    <location>
        <begin position="68"/>
        <end position="164"/>
    </location>
</feature>
<evidence type="ECO:0000313" key="3">
    <source>
        <dbReference type="EMBL" id="MVU79462.1"/>
    </source>
</evidence>